<keyword evidence="2" id="KW-1185">Reference proteome</keyword>
<gene>
    <name evidence="1" type="ORF">LSINAPIS_LOCUS2188</name>
</gene>
<dbReference type="EMBL" id="FZQP02000433">
    <property type="protein sequence ID" value="VVC88939.1"/>
    <property type="molecule type" value="Genomic_DNA"/>
</dbReference>
<reference evidence="1 2" key="1">
    <citation type="submission" date="2017-07" db="EMBL/GenBank/DDBJ databases">
        <authorList>
            <person name="Talla V."/>
            <person name="Backstrom N."/>
        </authorList>
    </citation>
    <scope>NUCLEOTIDE SEQUENCE [LARGE SCALE GENOMIC DNA]</scope>
</reference>
<accession>A0A5E4PVK4</accession>
<sequence>MEKKLEDLSEAVEFYADQYQEMVKFKAESEKKIKSLQRNVYLDKCNKALEERVLDMEQGLKASNVKIVGLAKQKNEITTEVVKKLPRN</sequence>
<organism evidence="1 2">
    <name type="scientific">Leptidea sinapis</name>
    <dbReference type="NCBI Taxonomy" id="189913"/>
    <lineage>
        <taxon>Eukaryota</taxon>
        <taxon>Metazoa</taxon>
        <taxon>Ecdysozoa</taxon>
        <taxon>Arthropoda</taxon>
        <taxon>Hexapoda</taxon>
        <taxon>Insecta</taxon>
        <taxon>Pterygota</taxon>
        <taxon>Neoptera</taxon>
        <taxon>Endopterygota</taxon>
        <taxon>Lepidoptera</taxon>
        <taxon>Glossata</taxon>
        <taxon>Ditrysia</taxon>
        <taxon>Papilionoidea</taxon>
        <taxon>Pieridae</taxon>
        <taxon>Dismorphiinae</taxon>
        <taxon>Leptidea</taxon>
    </lineage>
</organism>
<dbReference type="AlphaFoldDB" id="A0A5E4PVK4"/>
<evidence type="ECO:0000313" key="2">
    <source>
        <dbReference type="Proteomes" id="UP000324832"/>
    </source>
</evidence>
<dbReference type="Proteomes" id="UP000324832">
    <property type="component" value="Unassembled WGS sequence"/>
</dbReference>
<proteinExistence type="predicted"/>
<name>A0A5E4PVK4_9NEOP</name>
<protein>
    <submittedName>
        <fullName evidence="1">Uncharacterized protein</fullName>
    </submittedName>
</protein>
<evidence type="ECO:0000313" key="1">
    <source>
        <dbReference type="EMBL" id="VVC88939.1"/>
    </source>
</evidence>